<proteinExistence type="predicted"/>
<dbReference type="RefSeq" id="WP_380776263.1">
    <property type="nucleotide sequence ID" value="NZ_JBHUEO010000113.1"/>
</dbReference>
<reference evidence="2" key="1">
    <citation type="journal article" date="2019" name="Int. J. Syst. Evol. Microbiol.">
        <title>The Global Catalogue of Microorganisms (GCM) 10K type strain sequencing project: providing services to taxonomists for standard genome sequencing and annotation.</title>
        <authorList>
            <consortium name="The Broad Institute Genomics Platform"/>
            <consortium name="The Broad Institute Genome Sequencing Center for Infectious Disease"/>
            <person name="Wu L."/>
            <person name="Ma J."/>
        </authorList>
    </citation>
    <scope>NUCLEOTIDE SEQUENCE [LARGE SCALE GENOMIC DNA]</scope>
    <source>
        <strain evidence="2">CGMCC 1.12295</strain>
    </source>
</reference>
<dbReference type="Proteomes" id="UP001597301">
    <property type="component" value="Unassembled WGS sequence"/>
</dbReference>
<sequence length="84" mass="9713">MRTFLEKAILNSSRHSCDVWQYMTERGYYPLSPVPKEDIELVSAMHQMIPQPPWSGANKQNSHHLYSRKRAAAAAASYTFREKT</sequence>
<gene>
    <name evidence="1" type="ORF">ACFSCZ_18195</name>
</gene>
<evidence type="ECO:0000313" key="1">
    <source>
        <dbReference type="EMBL" id="MFD1708607.1"/>
    </source>
</evidence>
<comment type="caution">
    <text evidence="1">The sequence shown here is derived from an EMBL/GenBank/DDBJ whole genome shotgun (WGS) entry which is preliminary data.</text>
</comment>
<name>A0ABW4KL23_9BACI</name>
<organism evidence="1 2">
    <name type="scientific">Siminovitchia sediminis</name>
    <dbReference type="NCBI Taxonomy" id="1274353"/>
    <lineage>
        <taxon>Bacteria</taxon>
        <taxon>Bacillati</taxon>
        <taxon>Bacillota</taxon>
        <taxon>Bacilli</taxon>
        <taxon>Bacillales</taxon>
        <taxon>Bacillaceae</taxon>
        <taxon>Siminovitchia</taxon>
    </lineage>
</organism>
<accession>A0ABW4KL23</accession>
<keyword evidence="2" id="KW-1185">Reference proteome</keyword>
<protein>
    <submittedName>
        <fullName evidence="1">Uncharacterized protein</fullName>
    </submittedName>
</protein>
<evidence type="ECO:0000313" key="2">
    <source>
        <dbReference type="Proteomes" id="UP001597301"/>
    </source>
</evidence>
<dbReference type="EMBL" id="JBHUEO010000113">
    <property type="protein sequence ID" value="MFD1708607.1"/>
    <property type="molecule type" value="Genomic_DNA"/>
</dbReference>